<evidence type="ECO:0000313" key="4">
    <source>
        <dbReference type="Proteomes" id="UP000078560"/>
    </source>
</evidence>
<reference evidence="3 4" key="2">
    <citation type="submission" date="2016-05" db="EMBL/GenBank/DDBJ databases">
        <authorList>
            <person name="Naeem Raeece"/>
        </authorList>
    </citation>
    <scope>NUCLEOTIDE SEQUENCE [LARGE SCALE GENOMIC DNA]</scope>
</reference>
<name>A0A1A8X815_PLAOA</name>
<feature type="non-terminal residue" evidence="2">
    <location>
        <position position="1"/>
    </location>
</feature>
<dbReference type="Proteomes" id="UP000078546">
    <property type="component" value="Unassembled WGS sequence"/>
</dbReference>
<dbReference type="EMBL" id="FLQU01001132">
    <property type="protein sequence ID" value="SBS91610.1"/>
    <property type="molecule type" value="Genomic_DNA"/>
</dbReference>
<dbReference type="AlphaFoldDB" id="A0A1A8X815"/>
<dbReference type="EMBL" id="FLQV01001609">
    <property type="protein sequence ID" value="SBS99921.1"/>
    <property type="molecule type" value="Genomic_DNA"/>
</dbReference>
<dbReference type="Proteomes" id="UP000078560">
    <property type="component" value="Unassembled WGS sequence"/>
</dbReference>
<evidence type="ECO:0000313" key="2">
    <source>
        <dbReference type="EMBL" id="SBS99921.1"/>
    </source>
</evidence>
<organism evidence="2 3">
    <name type="scientific">Plasmodium ovale curtisi</name>
    <dbReference type="NCBI Taxonomy" id="864141"/>
    <lineage>
        <taxon>Eukaryota</taxon>
        <taxon>Sar</taxon>
        <taxon>Alveolata</taxon>
        <taxon>Apicomplexa</taxon>
        <taxon>Aconoidasida</taxon>
        <taxon>Haemosporida</taxon>
        <taxon>Plasmodiidae</taxon>
        <taxon>Plasmodium</taxon>
        <taxon>Plasmodium (Plasmodium)</taxon>
    </lineage>
</organism>
<evidence type="ECO:0000313" key="3">
    <source>
        <dbReference type="Proteomes" id="UP000078546"/>
    </source>
</evidence>
<gene>
    <name evidence="2" type="ORF">POVCU1_056140</name>
    <name evidence="1" type="ORF">POVCU2_0068780</name>
</gene>
<reference evidence="2" key="1">
    <citation type="submission" date="2016-05" db="EMBL/GenBank/DDBJ databases">
        <authorList>
            <person name="Lavstsen T."/>
            <person name="Jespersen J.S."/>
        </authorList>
    </citation>
    <scope>NUCLEOTIDE SEQUENCE [LARGE SCALE GENOMIC DNA]</scope>
</reference>
<accession>A0A1A8X815</accession>
<protein>
    <submittedName>
        <fullName evidence="2">PIR Superfamily Protein</fullName>
    </submittedName>
</protein>
<proteinExistence type="predicted"/>
<sequence>LKNGIHYEETDQNIESKTFTAEGIFWSTTLNKYLGDYINNYTNTWSVSNEHKRFRDLNRILNFIIKRIKDKKPYDTPYELIPTYINNSADSHFMTWGYVCNRDSKISAHSDDIKNMKKFDDLCEHTVYIKNIFSEINSHNCKEIKNYIEQKISELRQIYTTSDSKYSNILRYYGFTSFSEINTTVEKLKSKCQENIAGTSLAGHQGEMPQYSGKNSSIIAVTSL</sequence>
<evidence type="ECO:0000313" key="1">
    <source>
        <dbReference type="EMBL" id="SBS91610.1"/>
    </source>
</evidence>